<name>A0A941DHF7_9BURK</name>
<gene>
    <name evidence="3" type="ORF">KDM92_16235</name>
</gene>
<protein>
    <submittedName>
        <fullName evidence="3">ABC transporter substrate-binding protein</fullName>
    </submittedName>
</protein>
<feature type="domain" description="Fe/B12 periplasmic-binding" evidence="2">
    <location>
        <begin position="31"/>
        <end position="280"/>
    </location>
</feature>
<dbReference type="PANTHER" id="PTHR30535:SF34">
    <property type="entry name" value="MOLYBDATE-BINDING PROTEIN MOLA"/>
    <property type="match status" value="1"/>
</dbReference>
<dbReference type="Gene3D" id="3.40.50.1980">
    <property type="entry name" value="Nitrogenase molybdenum iron protein domain"/>
    <property type="match status" value="2"/>
</dbReference>
<dbReference type="PANTHER" id="PTHR30535">
    <property type="entry name" value="VITAMIN B12-BINDING PROTEIN"/>
    <property type="match status" value="1"/>
</dbReference>
<reference evidence="3 4" key="1">
    <citation type="submission" date="2021-04" db="EMBL/GenBank/DDBJ databases">
        <title>novel species isolated from subtropical streams in China.</title>
        <authorList>
            <person name="Lu H."/>
        </authorList>
    </citation>
    <scope>NUCLEOTIDE SEQUENCE [LARGE SCALE GENOMIC DNA]</scope>
    <source>
        <strain evidence="3 4">BYS107W</strain>
    </source>
</reference>
<dbReference type="Proteomes" id="UP000680158">
    <property type="component" value="Unassembled WGS sequence"/>
</dbReference>
<evidence type="ECO:0000259" key="2">
    <source>
        <dbReference type="PROSITE" id="PS50983"/>
    </source>
</evidence>
<keyword evidence="4" id="KW-1185">Reference proteome</keyword>
<sequence length="280" mass="31345">MNSSSIPAHTSILIDAIGTVHSPVIALEQLRIACLVPSITELLCELGLAKYMVARTGFCIHPKELVCDIPKVGGTKDVNVEKLRKLAPTHLIVNIDENEKPTVDLLAQFIPHVVVTHPVCPQDNLAMYRLLGAIFQVSQRAEQLCAAFKASLLQIQADPKGKRVLYCIWKDPWMTVSRDTYIAQMLALRGWRQWQLVESGVAMSEVKRYPTFEWNDDLLDAVDIVLLSTEPYSFTQTHATELQQQIRKPVILVDGEMLSWYGSRAIAGLSYLAQLKLPIV</sequence>
<dbReference type="Pfam" id="PF01497">
    <property type="entry name" value="Peripla_BP_2"/>
    <property type="match status" value="1"/>
</dbReference>
<dbReference type="NCBIfam" id="NF038402">
    <property type="entry name" value="TroA_like"/>
    <property type="match status" value="1"/>
</dbReference>
<evidence type="ECO:0000256" key="1">
    <source>
        <dbReference type="ARBA" id="ARBA00022729"/>
    </source>
</evidence>
<dbReference type="InterPro" id="IPR050902">
    <property type="entry name" value="ABC_Transporter_SBP"/>
</dbReference>
<keyword evidence="1" id="KW-0732">Signal</keyword>
<dbReference type="SUPFAM" id="SSF53807">
    <property type="entry name" value="Helical backbone' metal receptor"/>
    <property type="match status" value="1"/>
</dbReference>
<dbReference type="InterPro" id="IPR002491">
    <property type="entry name" value="ABC_transptr_periplasmic_BD"/>
</dbReference>
<dbReference type="EMBL" id="JAGSPM010000012">
    <property type="protein sequence ID" value="MBR7748135.1"/>
    <property type="molecule type" value="Genomic_DNA"/>
</dbReference>
<proteinExistence type="predicted"/>
<evidence type="ECO:0000313" key="4">
    <source>
        <dbReference type="Proteomes" id="UP000680158"/>
    </source>
</evidence>
<dbReference type="GO" id="GO:0071281">
    <property type="term" value="P:cellular response to iron ion"/>
    <property type="evidence" value="ECO:0007669"/>
    <property type="project" value="TreeGrafter"/>
</dbReference>
<evidence type="ECO:0000313" key="3">
    <source>
        <dbReference type="EMBL" id="MBR7748135.1"/>
    </source>
</evidence>
<accession>A0A941DHF7</accession>
<dbReference type="PROSITE" id="PS50983">
    <property type="entry name" value="FE_B12_PBP"/>
    <property type="match status" value="1"/>
</dbReference>
<organism evidence="3 4">
    <name type="scientific">Undibacterium baiyunense</name>
    <dbReference type="NCBI Taxonomy" id="2828731"/>
    <lineage>
        <taxon>Bacteria</taxon>
        <taxon>Pseudomonadati</taxon>
        <taxon>Pseudomonadota</taxon>
        <taxon>Betaproteobacteria</taxon>
        <taxon>Burkholderiales</taxon>
        <taxon>Oxalobacteraceae</taxon>
        <taxon>Undibacterium</taxon>
    </lineage>
</organism>
<dbReference type="AlphaFoldDB" id="A0A941DHF7"/>
<comment type="caution">
    <text evidence="3">The sequence shown here is derived from an EMBL/GenBank/DDBJ whole genome shotgun (WGS) entry which is preliminary data.</text>
</comment>
<dbReference type="RefSeq" id="WP_212685478.1">
    <property type="nucleotide sequence ID" value="NZ_JAGSPM010000012.1"/>
</dbReference>
<dbReference type="InterPro" id="IPR054828">
    <property type="entry name" value="Vit_B12_bind_prot"/>
</dbReference>